<feature type="compositionally biased region" description="Low complexity" evidence="1">
    <location>
        <begin position="432"/>
        <end position="445"/>
    </location>
</feature>
<feature type="compositionally biased region" description="Low complexity" evidence="1">
    <location>
        <begin position="1119"/>
        <end position="1133"/>
    </location>
</feature>
<accession>A0A835XUI9</accession>
<name>A0A835XUI9_9CHLO</name>
<feature type="compositionally biased region" description="Low complexity" evidence="1">
    <location>
        <begin position="53"/>
        <end position="64"/>
    </location>
</feature>
<feature type="compositionally biased region" description="Low complexity" evidence="1">
    <location>
        <begin position="203"/>
        <end position="212"/>
    </location>
</feature>
<organism evidence="2 3">
    <name type="scientific">Edaphochlamys debaryana</name>
    <dbReference type="NCBI Taxonomy" id="47281"/>
    <lineage>
        <taxon>Eukaryota</taxon>
        <taxon>Viridiplantae</taxon>
        <taxon>Chlorophyta</taxon>
        <taxon>core chlorophytes</taxon>
        <taxon>Chlorophyceae</taxon>
        <taxon>CS clade</taxon>
        <taxon>Chlamydomonadales</taxon>
        <taxon>Chlamydomonadales incertae sedis</taxon>
        <taxon>Edaphochlamys</taxon>
    </lineage>
</organism>
<feature type="region of interest" description="Disordered" evidence="1">
    <location>
        <begin position="22"/>
        <end position="72"/>
    </location>
</feature>
<feature type="compositionally biased region" description="Basic and acidic residues" evidence="1">
    <location>
        <begin position="36"/>
        <end position="50"/>
    </location>
</feature>
<feature type="compositionally biased region" description="Acidic residues" evidence="1">
    <location>
        <begin position="159"/>
        <end position="182"/>
    </location>
</feature>
<proteinExistence type="predicted"/>
<protein>
    <submittedName>
        <fullName evidence="2">Uncharacterized protein</fullName>
    </submittedName>
</protein>
<feature type="compositionally biased region" description="Low complexity" evidence="1">
    <location>
        <begin position="775"/>
        <end position="786"/>
    </location>
</feature>
<sequence>MRFTLRRVLICGCAALKEKDFPEEEPVGACKNGVRRPSEADKQGGADERAPYSTEDSTASEESAGALDSSAGAFGDAIGPLRSVASSATPAHPHGARSASWASRGRTQSLRSGSSSCSGAASARPDARCSAPGSARSPNAMSLVPECGAQSCYYNPLAEDSDGNELCDGDEEGFQSGSDDDSAPLPERRSATALTSDDPATVSSSISTSGLPSPSPKSSPKPAASPSQLKRLWVPPPPTATKSQPELAPELPSAEPATPEVRSSARGSPFAAAPDATDSADADAAELSDGGAPPCLGGGGGGSVTRPTAPPTPPRVAPAAELDADRDADITLLPADAMPLEQSEPGASEAASEPAPPSPTPRSGCPPPPCCPLSPPAAACTSPVPTSGANGAAADCDCPFRASPSTAAAGLAAASAADDGADDASGADRKAAPAPAAAAGAAFAPETPPLAERQLAGLTSAAEAADADAEAAAAAAAAAERDGAAAAAAVTAAAEAATAAASAGVAEVEQSMAGGDEVGLEGRMVSLRCRQPDYGSQPIAGTASAEAEAEAEAGALMEALAEAERLALAAAPAGEARREVPSPPQPQPAAEEVAAAEVETELIAWGSGEVSEAAAEAATCSAAASEAAAERASLQDAAAAATAPAAEAPGPSPAQAAPRRTVPSLAAALSWRSLPPASALRRSQSTGCMAALALRPGRPCPASAAPAPTAAAFRGTASVLRRGTTSTPTYGSLSEAVSYIFMPVLYNDAAAYRQSAPACLTRGTLDSLCQPSIPPSTARPTSSAPADGVPVPSILPTTPGQAPPGQGPLPESPSAAVERAEAAEAVAALGGAGLHPHHARLIRPPCACPSDSCDCFLRSRMGTRSWTDGGCGIGLGLGFALAGMDGGSFAISAGGASATASPVGVVRPSSRAAGASGADAGVAATGSAAQVTSEAAAAAGAPAEEGESNDPGCSISGLCMTRALIRRLGLAPSTFAGALPQPAAPAPAAPFRPALPTCHEVAPSSPFAAAGSAAAAALLGRDADVAMALDVPESPRPVTWSDSESNSDPMSPGSDPESGSESGSDASDDSLDSVDGPLPMPPTAAELARRQAWRCWQQRAEAAEPHPHPHSQPQPQPQPHAASASTVHGVAGRAEGEAEPEPQLEAWTPLRERWAAMARRKAGGRVASLRALHEKHVRAAAAAGVSKPKPGPGPGPGPGLGLGRSVSGRSRRSRQSDFGHVSGTAAAAPLRQRTSYHGAGLGLAPRLSATGAAMVAAAATAVRAAAGPEARAAVEPVSEEQPEEACAPVESWRPLRERVAWRRVAGGRA</sequence>
<feature type="compositionally biased region" description="Low complexity" evidence="1">
    <location>
        <begin position="343"/>
        <end position="353"/>
    </location>
</feature>
<feature type="compositionally biased region" description="Low complexity" evidence="1">
    <location>
        <begin position="640"/>
        <end position="658"/>
    </location>
</feature>
<feature type="compositionally biased region" description="Pro residues" evidence="1">
    <location>
        <begin position="801"/>
        <end position="811"/>
    </location>
</feature>
<dbReference type="Proteomes" id="UP000612055">
    <property type="component" value="Unassembled WGS sequence"/>
</dbReference>
<reference evidence="2" key="1">
    <citation type="journal article" date="2020" name="bioRxiv">
        <title>Comparative genomics of Chlamydomonas.</title>
        <authorList>
            <person name="Craig R.J."/>
            <person name="Hasan A.R."/>
            <person name="Ness R.W."/>
            <person name="Keightley P.D."/>
        </authorList>
    </citation>
    <scope>NUCLEOTIDE SEQUENCE</scope>
    <source>
        <strain evidence="2">CCAP 11/70</strain>
    </source>
</reference>
<dbReference type="EMBL" id="JAEHOE010000061">
    <property type="protein sequence ID" value="KAG2490488.1"/>
    <property type="molecule type" value="Genomic_DNA"/>
</dbReference>
<feature type="compositionally biased region" description="Low complexity" evidence="1">
    <location>
        <begin position="245"/>
        <end position="260"/>
    </location>
</feature>
<feature type="region of interest" description="Disordered" evidence="1">
    <location>
        <begin position="1267"/>
        <end position="1288"/>
    </location>
</feature>
<feature type="compositionally biased region" description="Low complexity" evidence="1">
    <location>
        <begin position="1267"/>
        <end position="1276"/>
    </location>
</feature>
<feature type="compositionally biased region" description="Low complexity" evidence="1">
    <location>
        <begin position="103"/>
        <end position="124"/>
    </location>
</feature>
<gene>
    <name evidence="2" type="ORF">HYH03_011116</name>
</gene>
<feature type="region of interest" description="Disordered" evidence="1">
    <location>
        <begin position="84"/>
        <end position="397"/>
    </location>
</feature>
<keyword evidence="3" id="KW-1185">Reference proteome</keyword>
<feature type="compositionally biased region" description="Low complexity" evidence="1">
    <location>
        <begin position="409"/>
        <end position="418"/>
    </location>
</feature>
<feature type="region of interest" description="Disordered" evidence="1">
    <location>
        <begin position="1032"/>
        <end position="1147"/>
    </location>
</feature>
<feature type="region of interest" description="Disordered" evidence="1">
    <location>
        <begin position="409"/>
        <end position="451"/>
    </location>
</feature>
<feature type="region of interest" description="Disordered" evidence="1">
    <location>
        <begin position="640"/>
        <end position="661"/>
    </location>
</feature>
<feature type="region of interest" description="Disordered" evidence="1">
    <location>
        <begin position="771"/>
        <end position="815"/>
    </location>
</feature>
<comment type="caution">
    <text evidence="2">The sequence shown here is derived from an EMBL/GenBank/DDBJ whole genome shotgun (WGS) entry which is preliminary data.</text>
</comment>
<evidence type="ECO:0000313" key="2">
    <source>
        <dbReference type="EMBL" id="KAG2490488.1"/>
    </source>
</evidence>
<feature type="region of interest" description="Disordered" evidence="1">
    <location>
        <begin position="1177"/>
        <end position="1232"/>
    </location>
</feature>
<feature type="compositionally biased region" description="Low complexity" evidence="1">
    <location>
        <begin position="1179"/>
        <end position="1188"/>
    </location>
</feature>
<feature type="compositionally biased region" description="Low complexity" evidence="1">
    <location>
        <begin position="1047"/>
        <end position="1065"/>
    </location>
</feature>
<evidence type="ECO:0000313" key="3">
    <source>
        <dbReference type="Proteomes" id="UP000612055"/>
    </source>
</evidence>
<feature type="compositionally biased region" description="Pro residues" evidence="1">
    <location>
        <begin position="354"/>
        <end position="375"/>
    </location>
</feature>
<evidence type="ECO:0000256" key="1">
    <source>
        <dbReference type="SAM" id="MobiDB-lite"/>
    </source>
</evidence>